<evidence type="ECO:0000313" key="6">
    <source>
        <dbReference type="Proteomes" id="UP001233172"/>
    </source>
</evidence>
<dbReference type="PROSITE" id="PS00580">
    <property type="entry name" value="RIBOSOMAL_L32E"/>
    <property type="match status" value="1"/>
</dbReference>
<dbReference type="PANTHER" id="PTHR23413:SF1">
    <property type="entry name" value="RIBOSOMAL PROTEIN L32"/>
    <property type="match status" value="1"/>
</dbReference>
<keyword evidence="2 5" id="KW-0689">Ribosomal protein</keyword>
<sequence>MLPILRVFSTTVYKIEKQARKSGNRCCSRINFLFSCFVFQHRSPKMAIRPVIKANIVKKRNKKFIRHQSDRYGKVKPNWRKPKGIDNRVRRRFKGQYKMPNIGYGTWKKCKHICPDGFKRFLVHNVRELEVLLMQNRTFAAEIAHNVSSKKRKDIVERAQQLAIKVTNPNARLRSKEDE</sequence>
<organism evidence="5 6">
    <name type="scientific">Biomphalaria pfeifferi</name>
    <name type="common">Bloodfluke planorb</name>
    <name type="synonym">Freshwater snail</name>
    <dbReference type="NCBI Taxonomy" id="112525"/>
    <lineage>
        <taxon>Eukaryota</taxon>
        <taxon>Metazoa</taxon>
        <taxon>Spiralia</taxon>
        <taxon>Lophotrochozoa</taxon>
        <taxon>Mollusca</taxon>
        <taxon>Gastropoda</taxon>
        <taxon>Heterobranchia</taxon>
        <taxon>Euthyneura</taxon>
        <taxon>Panpulmonata</taxon>
        <taxon>Hygrophila</taxon>
        <taxon>Lymnaeoidea</taxon>
        <taxon>Planorbidae</taxon>
        <taxon>Biomphalaria</taxon>
    </lineage>
</organism>
<evidence type="ECO:0000256" key="2">
    <source>
        <dbReference type="ARBA" id="ARBA00022980"/>
    </source>
</evidence>
<dbReference type="GO" id="GO:0003735">
    <property type="term" value="F:structural constituent of ribosome"/>
    <property type="evidence" value="ECO:0007669"/>
    <property type="project" value="InterPro"/>
</dbReference>
<name>A0AAD8BUP1_BIOPF</name>
<dbReference type="Proteomes" id="UP001233172">
    <property type="component" value="Unassembled WGS sequence"/>
</dbReference>
<evidence type="ECO:0000256" key="1">
    <source>
        <dbReference type="ARBA" id="ARBA00008431"/>
    </source>
</evidence>
<keyword evidence="6" id="KW-1185">Reference proteome</keyword>
<dbReference type="InterPro" id="IPR036351">
    <property type="entry name" value="Ribosomal_eL32_sf"/>
</dbReference>
<dbReference type="SMART" id="SM01393">
    <property type="entry name" value="Ribosomal_L32e"/>
    <property type="match status" value="1"/>
</dbReference>
<dbReference type="Pfam" id="PF01655">
    <property type="entry name" value="Ribosomal_L32e"/>
    <property type="match status" value="1"/>
</dbReference>
<comment type="similarity">
    <text evidence="1">Belongs to the eukaryotic ribosomal protein eL32 family.</text>
</comment>
<dbReference type="PANTHER" id="PTHR23413">
    <property type="entry name" value="60S RIBOSOMAL PROTEIN L32 AND DNA-DIRECTED RNA POLYMERASE II, SUBUNIT N"/>
    <property type="match status" value="1"/>
</dbReference>
<evidence type="ECO:0000256" key="4">
    <source>
        <dbReference type="ARBA" id="ARBA00035335"/>
    </source>
</evidence>
<dbReference type="GO" id="GO:0022625">
    <property type="term" value="C:cytosolic large ribosomal subunit"/>
    <property type="evidence" value="ECO:0007669"/>
    <property type="project" value="TreeGrafter"/>
</dbReference>
<dbReference type="AlphaFoldDB" id="A0AAD8BUP1"/>
<protein>
    <recommendedName>
        <fullName evidence="4">60S ribosomal protein L32</fullName>
    </recommendedName>
</protein>
<accession>A0AAD8BUP1</accession>
<dbReference type="GO" id="GO:0006412">
    <property type="term" value="P:translation"/>
    <property type="evidence" value="ECO:0007669"/>
    <property type="project" value="InterPro"/>
</dbReference>
<reference evidence="5" key="2">
    <citation type="submission" date="2023-04" db="EMBL/GenBank/DDBJ databases">
        <authorList>
            <person name="Bu L."/>
            <person name="Lu L."/>
            <person name="Laidemitt M.R."/>
            <person name="Zhang S.M."/>
            <person name="Mutuku M."/>
            <person name="Mkoji G."/>
            <person name="Steinauer M."/>
            <person name="Loker E.S."/>
        </authorList>
    </citation>
    <scope>NUCLEOTIDE SEQUENCE</scope>
    <source>
        <strain evidence="5">KasaAsao</strain>
        <tissue evidence="5">Whole Snail</tissue>
    </source>
</reference>
<proteinExistence type="inferred from homology"/>
<dbReference type="InterPro" id="IPR001515">
    <property type="entry name" value="Ribosomal_eL32"/>
</dbReference>
<evidence type="ECO:0000256" key="3">
    <source>
        <dbReference type="ARBA" id="ARBA00023274"/>
    </source>
</evidence>
<dbReference type="EMBL" id="JASAOG010000036">
    <property type="protein sequence ID" value="KAK0060397.1"/>
    <property type="molecule type" value="Genomic_DNA"/>
</dbReference>
<dbReference type="CDD" id="cd00513">
    <property type="entry name" value="Ribosomal_L32_L32e"/>
    <property type="match status" value="1"/>
</dbReference>
<keyword evidence="3" id="KW-0687">Ribonucleoprotein</keyword>
<gene>
    <name evidence="5" type="ORF">Bpfe_010231</name>
</gene>
<dbReference type="SUPFAM" id="SSF52042">
    <property type="entry name" value="Ribosomal protein L32e"/>
    <property type="match status" value="1"/>
</dbReference>
<dbReference type="InterPro" id="IPR018263">
    <property type="entry name" value="Ribosomal_eL32_CS"/>
</dbReference>
<reference evidence="5" key="1">
    <citation type="journal article" date="2023" name="PLoS Negl. Trop. Dis.">
        <title>A genome sequence for Biomphalaria pfeifferi, the major vector snail for the human-infecting parasite Schistosoma mansoni.</title>
        <authorList>
            <person name="Bu L."/>
            <person name="Lu L."/>
            <person name="Laidemitt M.R."/>
            <person name="Zhang S.M."/>
            <person name="Mutuku M."/>
            <person name="Mkoji G."/>
            <person name="Steinauer M."/>
            <person name="Loker E.S."/>
        </authorList>
    </citation>
    <scope>NUCLEOTIDE SEQUENCE</scope>
    <source>
        <strain evidence="5">KasaAsao</strain>
    </source>
</reference>
<comment type="caution">
    <text evidence="5">The sequence shown here is derived from an EMBL/GenBank/DDBJ whole genome shotgun (WGS) entry which is preliminary data.</text>
</comment>
<evidence type="ECO:0000313" key="5">
    <source>
        <dbReference type="EMBL" id="KAK0060397.1"/>
    </source>
</evidence>